<evidence type="ECO:0000313" key="3">
    <source>
        <dbReference type="Proteomes" id="UP001219355"/>
    </source>
</evidence>
<dbReference type="AlphaFoldDB" id="A0AAF0DKQ2"/>
<organism evidence="2 3">
    <name type="scientific">Emydomyces testavorans</name>
    <dbReference type="NCBI Taxonomy" id="2070801"/>
    <lineage>
        <taxon>Eukaryota</taxon>
        <taxon>Fungi</taxon>
        <taxon>Dikarya</taxon>
        <taxon>Ascomycota</taxon>
        <taxon>Pezizomycotina</taxon>
        <taxon>Eurotiomycetes</taxon>
        <taxon>Eurotiomycetidae</taxon>
        <taxon>Onygenales</taxon>
        <taxon>Nannizziopsiaceae</taxon>
        <taxon>Emydomyces</taxon>
    </lineage>
</organism>
<accession>A0AAF0DKQ2</accession>
<dbReference type="InterPro" id="IPR002575">
    <property type="entry name" value="Aminoglycoside_PTrfase"/>
</dbReference>
<proteinExistence type="predicted"/>
<dbReference type="Gene3D" id="3.30.200.20">
    <property type="entry name" value="Phosphorylase Kinase, domain 1"/>
    <property type="match status" value="1"/>
</dbReference>
<evidence type="ECO:0000259" key="1">
    <source>
        <dbReference type="Pfam" id="PF01636"/>
    </source>
</evidence>
<dbReference type="InterPro" id="IPR051678">
    <property type="entry name" value="AGP_Transferase"/>
</dbReference>
<name>A0AAF0DKQ2_9EURO</name>
<dbReference type="PANTHER" id="PTHR21310">
    <property type="entry name" value="AMINOGLYCOSIDE PHOSPHOTRANSFERASE-RELATED-RELATED"/>
    <property type="match status" value="1"/>
</dbReference>
<dbReference type="Gene3D" id="3.90.1200.10">
    <property type="match status" value="1"/>
</dbReference>
<sequence length="397" mass="46189">MDEITRHRIEKEIEQFIASIDRSAVCELASAYHPKKQPCRIFDVEKKGAFNICFPVEFLEDATGARATGERWMVRIPLLPRLAFPEEKLRGEIATMKFIAEKTTIPIPYLHGYSIGKVNVLGLPFMLLEFIDGKPLINVNVSELPDAEMRRFFAKLGDIYLQLFQHKFDHIGALTLDSNNEHWVFENNRPLSVLMNEQTLANLNPCRFISPNQVYHSTVDYVFMIHQAILDDLHRVPGSISSEEDARAYLYNIHQSRQYLMEWIKPELNHGPFVLMHGDLRSSNIIVDDNLNIVSVLDWEWTHTIPAQMFVAPSWFTGYELIGVTKEYDRLHYEALVFNFEMETRAIERRYHPECRDIRELPLAKLWTKSFGSPDLFIAHGLMQPLYFGNRMSRKLS</sequence>
<dbReference type="InterPro" id="IPR011009">
    <property type="entry name" value="Kinase-like_dom_sf"/>
</dbReference>
<dbReference type="PANTHER" id="PTHR21310:SF37">
    <property type="entry name" value="AMINOGLYCOSIDE PHOSPHOTRANSFERASE DOMAIN-CONTAINING PROTEIN"/>
    <property type="match status" value="1"/>
</dbReference>
<dbReference type="Pfam" id="PF01636">
    <property type="entry name" value="APH"/>
    <property type="match status" value="1"/>
</dbReference>
<gene>
    <name evidence="2" type="ORF">PRK78_005533</name>
</gene>
<feature type="domain" description="Aminoglycoside phosphotransferase" evidence="1">
    <location>
        <begin position="70"/>
        <end position="300"/>
    </location>
</feature>
<dbReference type="Proteomes" id="UP001219355">
    <property type="component" value="Chromosome 3"/>
</dbReference>
<dbReference type="EMBL" id="CP120629">
    <property type="protein sequence ID" value="WEW60049.1"/>
    <property type="molecule type" value="Genomic_DNA"/>
</dbReference>
<evidence type="ECO:0000313" key="2">
    <source>
        <dbReference type="EMBL" id="WEW60049.1"/>
    </source>
</evidence>
<reference evidence="2" key="1">
    <citation type="submission" date="2023-03" db="EMBL/GenBank/DDBJ databases">
        <title>Emydomyces testavorans Genome Sequence.</title>
        <authorList>
            <person name="Hoyer L."/>
        </authorList>
    </citation>
    <scope>NUCLEOTIDE SEQUENCE</scope>
    <source>
        <strain evidence="2">16-2883</strain>
    </source>
</reference>
<protein>
    <recommendedName>
        <fullName evidence="1">Aminoglycoside phosphotransferase domain-containing protein</fullName>
    </recommendedName>
</protein>
<keyword evidence="3" id="KW-1185">Reference proteome</keyword>
<dbReference type="SUPFAM" id="SSF56112">
    <property type="entry name" value="Protein kinase-like (PK-like)"/>
    <property type="match status" value="1"/>
</dbReference>